<organism evidence="4 5">
    <name type="scientific">Candidatus Merdimorpha stercoravium</name>
    <dbReference type="NCBI Taxonomy" id="2840863"/>
    <lineage>
        <taxon>Bacteria</taxon>
        <taxon>Pseudomonadati</taxon>
        <taxon>Bacteroidota</taxon>
        <taxon>Flavobacteriia</taxon>
        <taxon>Flavobacteriales</taxon>
        <taxon>Candidatus Merdimorpha</taxon>
    </lineage>
</organism>
<dbReference type="Pfam" id="PF02638">
    <property type="entry name" value="GHL10"/>
    <property type="match status" value="1"/>
</dbReference>
<dbReference type="EMBL" id="DVLY01000098">
    <property type="protein sequence ID" value="HIT98028.1"/>
    <property type="molecule type" value="Genomic_DNA"/>
</dbReference>
<evidence type="ECO:0000313" key="4">
    <source>
        <dbReference type="EMBL" id="HIT98028.1"/>
    </source>
</evidence>
<accession>A0A9D1KTJ9</accession>
<evidence type="ECO:0000256" key="1">
    <source>
        <dbReference type="ARBA" id="ARBA00022729"/>
    </source>
</evidence>
<dbReference type="SUPFAM" id="SSF51445">
    <property type="entry name" value="(Trans)glycosidases"/>
    <property type="match status" value="1"/>
</dbReference>
<dbReference type="PANTHER" id="PTHR43405">
    <property type="entry name" value="GLYCOSYL HYDROLASE DIGH"/>
    <property type="match status" value="1"/>
</dbReference>
<evidence type="ECO:0000259" key="3">
    <source>
        <dbReference type="Pfam" id="PF02638"/>
    </source>
</evidence>
<evidence type="ECO:0000256" key="2">
    <source>
        <dbReference type="SAM" id="SignalP"/>
    </source>
</evidence>
<dbReference type="InterPro" id="IPR052177">
    <property type="entry name" value="Divisome_Glycosyl_Hydrolase"/>
</dbReference>
<dbReference type="Proteomes" id="UP000824161">
    <property type="component" value="Unassembled WGS sequence"/>
</dbReference>
<dbReference type="InterPro" id="IPR017853">
    <property type="entry name" value="GH"/>
</dbReference>
<keyword evidence="1 2" id="KW-0732">Signal</keyword>
<proteinExistence type="predicted"/>
<reference evidence="4" key="1">
    <citation type="submission" date="2020-10" db="EMBL/GenBank/DDBJ databases">
        <authorList>
            <person name="Gilroy R."/>
        </authorList>
    </citation>
    <scope>NUCLEOTIDE SEQUENCE</scope>
    <source>
        <strain evidence="4">1383</strain>
    </source>
</reference>
<dbReference type="InterPro" id="IPR003790">
    <property type="entry name" value="GHL10"/>
</dbReference>
<dbReference type="AlphaFoldDB" id="A0A9D1KTJ9"/>
<gene>
    <name evidence="4" type="ORF">IAC44_04230</name>
</gene>
<feature type="domain" description="Glycosyl hydrolase-like 10" evidence="3">
    <location>
        <begin position="33"/>
        <end position="349"/>
    </location>
</feature>
<feature type="signal peptide" evidence="2">
    <location>
        <begin position="1"/>
        <end position="25"/>
    </location>
</feature>
<feature type="chain" id="PRO_5038394807" evidence="2">
    <location>
        <begin position="26"/>
        <end position="523"/>
    </location>
</feature>
<dbReference type="Gene3D" id="3.20.20.80">
    <property type="entry name" value="Glycosidases"/>
    <property type="match status" value="1"/>
</dbReference>
<protein>
    <submittedName>
        <fullName evidence="4">Family 10 glycosylhydrolase</fullName>
    </submittedName>
</protein>
<comment type="caution">
    <text evidence="4">The sequence shown here is derived from an EMBL/GenBank/DDBJ whole genome shotgun (WGS) entry which is preliminary data.</text>
</comment>
<sequence>MKKRRKIRRVVWLLGCLLGAWSVSGQDFVPKREFRAAWIATLSGIDWPSRAGLSVEQQQREYIRILDTLVACGMNAVIVQVRPKADAFYASKTEPWSQFLTGTRDGDPGYDPLAFMLEQAHRRGLELHVWLNPFRVTTGEDLSALSPRSVGRRHPEWLVRYVGRWYLDPGRYEVRSYLLSVVAEIVRGYDVDAIHMDDYFYPYPQGGQPFPDGKTYQRYGASLFDDVSQWRRDNVNRLIKGISDTIRALRPGVKFGISPFGIYRNASDDPSGSATRGLSNYDDLYADVVLWVREGWIDYVLPQLYWENGHSAADFGELLRWWGLHHGRSQLYIGHGVFNISPKGKNAVWRTAGEICRQVRMQRENPSAAGSAFYSARYLVGNAGGLADSLKTRYYRHPALVPAIPWLDPRAPLPPERVQVERTPQGMRVSWQAGRRESLGEADPPAQVRYYVVYRFSADQMVNINDASHIVARVWGDAPAEYTDASAPPGQVVYVVTSVSAAGVENEDFSVAAPAGDARGRKE</sequence>
<evidence type="ECO:0000313" key="5">
    <source>
        <dbReference type="Proteomes" id="UP000824161"/>
    </source>
</evidence>
<reference evidence="4" key="2">
    <citation type="journal article" date="2021" name="PeerJ">
        <title>Extensive microbial diversity within the chicken gut microbiome revealed by metagenomics and culture.</title>
        <authorList>
            <person name="Gilroy R."/>
            <person name="Ravi A."/>
            <person name="Getino M."/>
            <person name="Pursley I."/>
            <person name="Horton D.L."/>
            <person name="Alikhan N.F."/>
            <person name="Baker D."/>
            <person name="Gharbi K."/>
            <person name="Hall N."/>
            <person name="Watson M."/>
            <person name="Adriaenssens E.M."/>
            <person name="Foster-Nyarko E."/>
            <person name="Jarju S."/>
            <person name="Secka A."/>
            <person name="Antonio M."/>
            <person name="Oren A."/>
            <person name="Chaudhuri R.R."/>
            <person name="La Ragione R."/>
            <person name="Hildebrand F."/>
            <person name="Pallen M.J."/>
        </authorList>
    </citation>
    <scope>NUCLEOTIDE SEQUENCE</scope>
    <source>
        <strain evidence="4">1383</strain>
    </source>
</reference>
<name>A0A9D1KTJ9_9FLAO</name>
<dbReference type="PANTHER" id="PTHR43405:SF1">
    <property type="entry name" value="GLYCOSYL HYDROLASE DIGH"/>
    <property type="match status" value="1"/>
</dbReference>